<dbReference type="KEGG" id="sus:Acid_1976"/>
<evidence type="ECO:0000259" key="2">
    <source>
        <dbReference type="Pfam" id="PF00561"/>
    </source>
</evidence>
<dbReference type="GO" id="GO:0016020">
    <property type="term" value="C:membrane"/>
    <property type="evidence" value="ECO:0007669"/>
    <property type="project" value="TreeGrafter"/>
</dbReference>
<name>Q026V3_SOLUE</name>
<dbReference type="SUPFAM" id="SSF53474">
    <property type="entry name" value="alpha/beta-Hydrolases"/>
    <property type="match status" value="1"/>
</dbReference>
<accession>Q026V3</accession>
<dbReference type="HOGENOM" id="CLU_020336_50_4_0"/>
<dbReference type="InterPro" id="IPR050266">
    <property type="entry name" value="AB_hydrolase_sf"/>
</dbReference>
<evidence type="ECO:0000256" key="1">
    <source>
        <dbReference type="ARBA" id="ARBA00022801"/>
    </source>
</evidence>
<dbReference type="GO" id="GO:0016787">
    <property type="term" value="F:hydrolase activity"/>
    <property type="evidence" value="ECO:0007669"/>
    <property type="project" value="UniProtKB-KW"/>
</dbReference>
<dbReference type="PRINTS" id="PR00111">
    <property type="entry name" value="ABHYDROLASE"/>
</dbReference>
<dbReference type="PANTHER" id="PTHR43798:SF31">
    <property type="entry name" value="AB HYDROLASE SUPERFAMILY PROTEIN YCLE"/>
    <property type="match status" value="1"/>
</dbReference>
<dbReference type="PANTHER" id="PTHR43798">
    <property type="entry name" value="MONOACYLGLYCEROL LIPASE"/>
    <property type="match status" value="1"/>
</dbReference>
<dbReference type="InterPro" id="IPR029058">
    <property type="entry name" value="AB_hydrolase_fold"/>
</dbReference>
<keyword evidence="1 3" id="KW-0378">Hydrolase</keyword>
<feature type="domain" description="AB hydrolase-1" evidence="2">
    <location>
        <begin position="20"/>
        <end position="255"/>
    </location>
</feature>
<proteinExistence type="predicted"/>
<dbReference type="InterPro" id="IPR000073">
    <property type="entry name" value="AB_hydrolase_1"/>
</dbReference>
<reference evidence="3" key="1">
    <citation type="submission" date="2006-10" db="EMBL/GenBank/DDBJ databases">
        <title>Complete sequence of Solibacter usitatus Ellin6076.</title>
        <authorList>
            <consortium name="US DOE Joint Genome Institute"/>
            <person name="Copeland A."/>
            <person name="Lucas S."/>
            <person name="Lapidus A."/>
            <person name="Barry K."/>
            <person name="Detter J.C."/>
            <person name="Glavina del Rio T."/>
            <person name="Hammon N."/>
            <person name="Israni S."/>
            <person name="Dalin E."/>
            <person name="Tice H."/>
            <person name="Pitluck S."/>
            <person name="Thompson L.S."/>
            <person name="Brettin T."/>
            <person name="Bruce D."/>
            <person name="Han C."/>
            <person name="Tapia R."/>
            <person name="Gilna P."/>
            <person name="Schmutz J."/>
            <person name="Larimer F."/>
            <person name="Land M."/>
            <person name="Hauser L."/>
            <person name="Kyrpides N."/>
            <person name="Mikhailova N."/>
            <person name="Janssen P.H."/>
            <person name="Kuske C.R."/>
            <person name="Richardson P."/>
        </authorList>
    </citation>
    <scope>NUCLEOTIDE SEQUENCE</scope>
    <source>
        <strain evidence="3">Ellin6076</strain>
    </source>
</reference>
<dbReference type="Gene3D" id="3.40.50.1820">
    <property type="entry name" value="alpha/beta hydrolase"/>
    <property type="match status" value="1"/>
</dbReference>
<evidence type="ECO:0000313" key="3">
    <source>
        <dbReference type="EMBL" id="ABJ82966.1"/>
    </source>
</evidence>
<gene>
    <name evidence="3" type="ordered locus">Acid_1976</name>
</gene>
<dbReference type="InterPro" id="IPR000639">
    <property type="entry name" value="Epox_hydrolase-like"/>
</dbReference>
<dbReference type="InParanoid" id="Q026V3"/>
<sequence length="287" mass="32219">MDKAQANGVQLHYQQFGEGPPVVMVHGITGNLAIWHLEIVPGLMSDFRITTYDLRGHGYSDVPPTGYTTADHAMDLKHLLETLGIERAHVMGHSFGADIALHFTILFPERVDRLVLVEPGIAALTPLRESEDWVGWKYWRDKLALGGVVIPPEKWYDAEYLVRASVGLPMLFGFRRGRARRAAPLVRLMDTTTAAKDYCDLAGMTLDKIDQIRHQTLVLYGEDSVFLGTYEYLRDHLVNSVCFLMPDSEHFGPIERPEILLQHVRTFLSEAEKPAQARTAASSGYST</sequence>
<dbReference type="STRING" id="234267.Acid_1976"/>
<dbReference type="EMBL" id="CP000473">
    <property type="protein sequence ID" value="ABJ82966.1"/>
    <property type="molecule type" value="Genomic_DNA"/>
</dbReference>
<protein>
    <submittedName>
        <fullName evidence="3">Alpha/beta hydrolase fold</fullName>
    </submittedName>
</protein>
<dbReference type="PRINTS" id="PR00412">
    <property type="entry name" value="EPOXHYDRLASE"/>
</dbReference>
<dbReference type="ESTHER" id="solue-q026v3">
    <property type="family name" value="6_AlphaBeta_hydrolase"/>
</dbReference>
<dbReference type="AlphaFoldDB" id="Q026V3"/>
<organism evidence="3">
    <name type="scientific">Solibacter usitatus (strain Ellin6076)</name>
    <dbReference type="NCBI Taxonomy" id="234267"/>
    <lineage>
        <taxon>Bacteria</taxon>
        <taxon>Pseudomonadati</taxon>
        <taxon>Acidobacteriota</taxon>
        <taxon>Terriglobia</taxon>
        <taxon>Bryobacterales</taxon>
        <taxon>Solibacteraceae</taxon>
        <taxon>Candidatus Solibacter</taxon>
    </lineage>
</organism>
<dbReference type="Pfam" id="PF00561">
    <property type="entry name" value="Abhydrolase_1"/>
    <property type="match status" value="1"/>
</dbReference>
<dbReference type="eggNOG" id="COG0596">
    <property type="taxonomic scope" value="Bacteria"/>
</dbReference>
<dbReference type="OrthoDB" id="9776303at2"/>